<keyword evidence="2" id="KW-0378">Hydrolase</keyword>
<keyword evidence="3" id="KW-1185">Reference proteome</keyword>
<dbReference type="AlphaFoldDB" id="A0A158EFF0"/>
<dbReference type="Pfam" id="PF00561">
    <property type="entry name" value="Abhydrolase_1"/>
    <property type="match status" value="1"/>
</dbReference>
<dbReference type="InterPro" id="IPR029058">
    <property type="entry name" value="AB_hydrolase_fold"/>
</dbReference>
<sequence>MLLHGGGQTRHAWRKTARWLAKAGYHVLTYDARGHGESDWASEGQYDQDAFVRDLTCIARQTKVKRPALMGASMGGNTCLTAVGERWMEVSALVLIDAVPQTRREGFERIKAFMEEGRRGFESLDAVVLAISAYRGEPTRRPSMEGLAKTVRLGSDGRYYWHWDPNFLEERERDFDARYDRLSACAKHLEIPTLVARGGSSDVVSEEGIKEFLRLCPQAEYLNIAEAGHMITGDENDTFGRATIDFLGRNVPASATQ</sequence>
<evidence type="ECO:0000313" key="2">
    <source>
        <dbReference type="EMBL" id="SAL05621.1"/>
    </source>
</evidence>
<dbReference type="GO" id="GO:0016787">
    <property type="term" value="F:hydrolase activity"/>
    <property type="evidence" value="ECO:0007669"/>
    <property type="project" value="UniProtKB-KW"/>
</dbReference>
<organism evidence="2 3">
    <name type="scientific">Caballeronia calidae</name>
    <dbReference type="NCBI Taxonomy" id="1777139"/>
    <lineage>
        <taxon>Bacteria</taxon>
        <taxon>Pseudomonadati</taxon>
        <taxon>Pseudomonadota</taxon>
        <taxon>Betaproteobacteria</taxon>
        <taxon>Burkholderiales</taxon>
        <taxon>Burkholderiaceae</taxon>
        <taxon>Caballeronia</taxon>
    </lineage>
</organism>
<dbReference type="SUPFAM" id="SSF53474">
    <property type="entry name" value="alpha/beta-Hydrolases"/>
    <property type="match status" value="1"/>
</dbReference>
<gene>
    <name evidence="2" type="ORF">AWB78_07604</name>
</gene>
<feature type="domain" description="AB hydrolase-1" evidence="1">
    <location>
        <begin position="2"/>
        <end position="231"/>
    </location>
</feature>
<dbReference type="PANTHER" id="PTHR43194:SF2">
    <property type="entry name" value="PEROXISOMAL MEMBRANE PROTEIN LPX1"/>
    <property type="match status" value="1"/>
</dbReference>
<protein>
    <submittedName>
        <fullName evidence="2">Alpha/beta hydrolase fold protein</fullName>
    </submittedName>
</protein>
<reference evidence="2" key="1">
    <citation type="submission" date="2016-01" db="EMBL/GenBank/DDBJ databases">
        <authorList>
            <person name="Peeters C."/>
        </authorList>
    </citation>
    <scope>NUCLEOTIDE SEQUENCE</scope>
    <source>
        <strain evidence="2">LMG 29321</strain>
    </source>
</reference>
<dbReference type="EMBL" id="FCOX02000086">
    <property type="protein sequence ID" value="SAL05621.1"/>
    <property type="molecule type" value="Genomic_DNA"/>
</dbReference>
<dbReference type="RefSeq" id="WP_157697748.1">
    <property type="nucleotide sequence ID" value="NZ_FCOX02000086.1"/>
</dbReference>
<dbReference type="PRINTS" id="PR00111">
    <property type="entry name" value="ABHYDROLASE"/>
</dbReference>
<dbReference type="InterPro" id="IPR000073">
    <property type="entry name" value="AB_hydrolase_1"/>
</dbReference>
<name>A0A158EFF0_9BURK</name>
<evidence type="ECO:0000313" key="3">
    <source>
        <dbReference type="Proteomes" id="UP000071859"/>
    </source>
</evidence>
<dbReference type="Proteomes" id="UP000071859">
    <property type="component" value="Unassembled WGS sequence"/>
</dbReference>
<proteinExistence type="predicted"/>
<evidence type="ECO:0000259" key="1">
    <source>
        <dbReference type="Pfam" id="PF00561"/>
    </source>
</evidence>
<dbReference type="PANTHER" id="PTHR43194">
    <property type="entry name" value="HYDROLASE ALPHA/BETA FOLD FAMILY"/>
    <property type="match status" value="1"/>
</dbReference>
<accession>A0A158EFF0</accession>
<comment type="caution">
    <text evidence="2">The sequence shown here is derived from an EMBL/GenBank/DDBJ whole genome shotgun (WGS) entry which is preliminary data.</text>
</comment>
<dbReference type="OrthoDB" id="5380819at2"/>
<dbReference type="Gene3D" id="3.40.50.1820">
    <property type="entry name" value="alpha/beta hydrolase"/>
    <property type="match status" value="1"/>
</dbReference>
<dbReference type="InterPro" id="IPR050228">
    <property type="entry name" value="Carboxylesterase_BioH"/>
</dbReference>